<evidence type="ECO:0000256" key="1">
    <source>
        <dbReference type="ARBA" id="ARBA00022741"/>
    </source>
</evidence>
<keyword evidence="10" id="KW-1185">Reference proteome</keyword>
<dbReference type="PANTHER" id="PTHR14025">
    <property type="entry name" value="FANCONI ANEMIA GROUP M FANCM FAMILY MEMBER"/>
    <property type="match status" value="1"/>
</dbReference>
<evidence type="ECO:0000313" key="10">
    <source>
        <dbReference type="Proteomes" id="UP000092321"/>
    </source>
</evidence>
<dbReference type="InterPro" id="IPR027417">
    <property type="entry name" value="P-loop_NTPase"/>
</dbReference>
<comment type="function">
    <text evidence="5">ATP-dependent DNA helicase involved in DNA damage repair by homologous recombination and in genome maintenance. Capable of unwinding D-loops. Plays a role in limiting crossover recombinants during mitotic DNA double-strand break (DSB) repair. Component of a FANCM-MHF complex which promotes gene conversion at blocked replication forks, probably by reversal of the stalled fork.</text>
</comment>
<evidence type="ECO:0000259" key="7">
    <source>
        <dbReference type="PROSITE" id="PS51192"/>
    </source>
</evidence>
<protein>
    <recommendedName>
        <fullName evidence="5">ATP-dependent DNA helicase</fullName>
        <ecNumber evidence="5">3.6.4.12</ecNumber>
    </recommendedName>
</protein>
<evidence type="ECO:0000313" key="9">
    <source>
        <dbReference type="EMBL" id="OBA24961.1"/>
    </source>
</evidence>
<comment type="subcellular location">
    <subcellularLocation>
        <location evidence="5">Nucleus</location>
    </subcellularLocation>
</comment>
<evidence type="ECO:0000256" key="2">
    <source>
        <dbReference type="ARBA" id="ARBA00022801"/>
    </source>
</evidence>
<feature type="compositionally biased region" description="Basic and acidic residues" evidence="6">
    <location>
        <begin position="178"/>
        <end position="188"/>
    </location>
</feature>
<evidence type="ECO:0000256" key="6">
    <source>
        <dbReference type="SAM" id="MobiDB-lite"/>
    </source>
</evidence>
<sequence>SSSDDSYIENYINKVQEQQQHDNTDQSNIRFQGTTVRQDLSSIPVNLDGQPNYFADYSCSSSDNEDNVNDRNENTTDNQYEYIEKSVDAVNCIEKPVDFNNLTIETLIYPTNYPIREYQRKITETCIKNNTLVAIPTGTGKTFIAATIMLNFFRWFCLKDNQKDIIKIEDDDDQEPLSTKKNEEESLKTNEPSKIQNVKKKKSIKELLSNKGTFDIEPTGPVGKAKIVFVAPTRPLVAQIIQACLGITGIPAEHVCILLDKKPKERVPLYQTKSVFIGTPQIIERDLYNGVLSPHDIKLLIIDECHKSTGNFSYVKIVDYVNRFCKNNFRIIGLSATPTNSVEGLENIVTNLQVSKIELRTEDSPDLKKYMKNKDIVETVVYPNDNHFIEQIIECISPCVEPLLRDAIRLGIYPSIAKPAYINAFIAMENKRKVIDNPNLSEGLKWHQFFILSILYDFGFLMQKLNSVGIRTFYHCLLFKKLEFDAKFKIGKTKNKQMIQFYNHENINECLESCKTYLYKSNEDPNDETNVENFEVSTHPKFDKLLEELYDFFEENCQNDSRVIIFSSFRDVALEIVKTIDAQNDSSEGSVTLSPHIFIGQSSGKKAFDPETFILENSTKRTSGFTKKQREMKLKQIEEIKKAEKEILKERREDSRVQSSEEAQISGMTQPQQKKVIEDFKMGKHNILVCTSIGEEGLDIGEVDLIIFFDATASLVRNIQRMGRTGRKRDGKVVLLLTKREMTKFKQSFEEYEKLQNEIQLYGDEFLKYSCDMYPKDRSYKIKYAKIVIEEESEKLTEIDDVDKVIVLVIKNNKNNNTGLQNKRNLKQVAFVEEKTTDLPKLGIASKFQKVKPGPLSKLAFTDDNNNDIIELSE</sequence>
<dbReference type="PANTHER" id="PTHR14025:SF20">
    <property type="entry name" value="FANCONI ANEMIA GROUP M PROTEIN"/>
    <property type="match status" value="1"/>
</dbReference>
<keyword evidence="1" id="KW-0547">Nucleotide-binding</keyword>
<name>A0A1B7T896_9ASCO</name>
<dbReference type="Gene3D" id="3.40.50.300">
    <property type="entry name" value="P-loop containing nucleotide triphosphate hydrolases"/>
    <property type="match status" value="3"/>
</dbReference>
<dbReference type="InterPro" id="IPR011545">
    <property type="entry name" value="DEAD/DEAH_box_helicase_dom"/>
</dbReference>
<evidence type="ECO:0000256" key="3">
    <source>
        <dbReference type="ARBA" id="ARBA00022806"/>
    </source>
</evidence>
<keyword evidence="2 9" id="KW-0378">Hydrolase</keyword>
<dbReference type="AlphaFoldDB" id="A0A1B7T896"/>
<reference evidence="10" key="1">
    <citation type="journal article" date="2016" name="Proc. Natl. Acad. Sci. U.S.A.">
        <title>Comparative genomics of biotechnologically important yeasts.</title>
        <authorList>
            <person name="Riley R."/>
            <person name="Haridas S."/>
            <person name="Wolfe K.H."/>
            <person name="Lopes M.R."/>
            <person name="Hittinger C.T."/>
            <person name="Goeker M."/>
            <person name="Salamov A.A."/>
            <person name="Wisecaver J.H."/>
            <person name="Long T.M."/>
            <person name="Calvey C.H."/>
            <person name="Aerts A.L."/>
            <person name="Barry K.W."/>
            <person name="Choi C."/>
            <person name="Clum A."/>
            <person name="Coughlan A.Y."/>
            <person name="Deshpande S."/>
            <person name="Douglass A.P."/>
            <person name="Hanson S.J."/>
            <person name="Klenk H.-P."/>
            <person name="LaButti K.M."/>
            <person name="Lapidus A."/>
            <person name="Lindquist E.A."/>
            <person name="Lipzen A.M."/>
            <person name="Meier-Kolthoff J.P."/>
            <person name="Ohm R.A."/>
            <person name="Otillar R.P."/>
            <person name="Pangilinan J.L."/>
            <person name="Peng Y."/>
            <person name="Rokas A."/>
            <person name="Rosa C.A."/>
            <person name="Scheuner C."/>
            <person name="Sibirny A.A."/>
            <person name="Slot J.C."/>
            <person name="Stielow J.B."/>
            <person name="Sun H."/>
            <person name="Kurtzman C.P."/>
            <person name="Blackwell M."/>
            <person name="Grigoriev I.V."/>
            <person name="Jeffries T.W."/>
        </authorList>
    </citation>
    <scope>NUCLEOTIDE SEQUENCE [LARGE SCALE GENOMIC DNA]</scope>
    <source>
        <strain evidence="10">NRRL Y-1626</strain>
    </source>
</reference>
<comment type="catalytic activity">
    <reaction evidence="5">
        <text>ATP + H2O = ADP + phosphate + H(+)</text>
        <dbReference type="Rhea" id="RHEA:13065"/>
        <dbReference type="ChEBI" id="CHEBI:15377"/>
        <dbReference type="ChEBI" id="CHEBI:15378"/>
        <dbReference type="ChEBI" id="CHEBI:30616"/>
        <dbReference type="ChEBI" id="CHEBI:43474"/>
        <dbReference type="ChEBI" id="CHEBI:456216"/>
        <dbReference type="EC" id="3.6.4.12"/>
    </reaction>
</comment>
<dbReference type="SMART" id="SM00487">
    <property type="entry name" value="DEXDc"/>
    <property type="match status" value="1"/>
</dbReference>
<dbReference type="Pfam" id="PF00271">
    <property type="entry name" value="Helicase_C"/>
    <property type="match status" value="1"/>
</dbReference>
<dbReference type="EC" id="3.6.4.12" evidence="5"/>
<dbReference type="EMBL" id="LXPE01000316">
    <property type="protein sequence ID" value="OBA24961.1"/>
    <property type="molecule type" value="Genomic_DNA"/>
</dbReference>
<dbReference type="GO" id="GO:0043138">
    <property type="term" value="F:3'-5' DNA helicase activity"/>
    <property type="evidence" value="ECO:0007669"/>
    <property type="project" value="TreeGrafter"/>
</dbReference>
<comment type="similarity">
    <text evidence="5">Belongs to the DEAD box helicase family. DEAH subfamily. FANCM sub-subfamily.</text>
</comment>
<dbReference type="GO" id="GO:0009378">
    <property type="term" value="F:four-way junction helicase activity"/>
    <property type="evidence" value="ECO:0007669"/>
    <property type="project" value="TreeGrafter"/>
</dbReference>
<keyword evidence="3" id="KW-0347">Helicase</keyword>
<dbReference type="GO" id="GO:0036297">
    <property type="term" value="P:interstrand cross-link repair"/>
    <property type="evidence" value="ECO:0007669"/>
    <property type="project" value="TreeGrafter"/>
</dbReference>
<dbReference type="GO" id="GO:0016887">
    <property type="term" value="F:ATP hydrolysis activity"/>
    <property type="evidence" value="ECO:0007669"/>
    <property type="project" value="RHEA"/>
</dbReference>
<feature type="non-terminal residue" evidence="9">
    <location>
        <position position="1"/>
    </location>
</feature>
<feature type="compositionally biased region" description="Polar residues" evidence="6">
    <location>
        <begin position="657"/>
        <end position="671"/>
    </location>
</feature>
<dbReference type="GO" id="GO:0005524">
    <property type="term" value="F:ATP binding"/>
    <property type="evidence" value="ECO:0007669"/>
    <property type="project" value="UniProtKB-UniRule"/>
</dbReference>
<dbReference type="GO" id="GO:0045003">
    <property type="term" value="P:double-strand break repair via synthesis-dependent strand annealing"/>
    <property type="evidence" value="ECO:0007669"/>
    <property type="project" value="TreeGrafter"/>
</dbReference>
<organism evidence="9 10">
    <name type="scientific">Hanseniaspora valbyensis NRRL Y-1626</name>
    <dbReference type="NCBI Taxonomy" id="766949"/>
    <lineage>
        <taxon>Eukaryota</taxon>
        <taxon>Fungi</taxon>
        <taxon>Dikarya</taxon>
        <taxon>Ascomycota</taxon>
        <taxon>Saccharomycotina</taxon>
        <taxon>Saccharomycetes</taxon>
        <taxon>Saccharomycodales</taxon>
        <taxon>Saccharomycodaceae</taxon>
        <taxon>Hanseniaspora</taxon>
    </lineage>
</organism>
<dbReference type="InterPro" id="IPR001650">
    <property type="entry name" value="Helicase_C-like"/>
</dbReference>
<gene>
    <name evidence="9" type="ORF">HANVADRAFT_54210</name>
</gene>
<feature type="region of interest" description="Disordered" evidence="6">
    <location>
        <begin position="650"/>
        <end position="671"/>
    </location>
</feature>
<dbReference type="PROSITE" id="PS51194">
    <property type="entry name" value="HELICASE_CTER"/>
    <property type="match status" value="1"/>
</dbReference>
<dbReference type="GO" id="GO:0000400">
    <property type="term" value="F:four-way junction DNA binding"/>
    <property type="evidence" value="ECO:0007669"/>
    <property type="project" value="TreeGrafter"/>
</dbReference>
<evidence type="ECO:0000259" key="8">
    <source>
        <dbReference type="PROSITE" id="PS51194"/>
    </source>
</evidence>
<dbReference type="PROSITE" id="PS51192">
    <property type="entry name" value="HELICASE_ATP_BIND_1"/>
    <property type="match status" value="1"/>
</dbReference>
<dbReference type="GO" id="GO:0005634">
    <property type="term" value="C:nucleus"/>
    <property type="evidence" value="ECO:0007669"/>
    <property type="project" value="UniProtKB-SubCell"/>
</dbReference>
<dbReference type="Proteomes" id="UP000092321">
    <property type="component" value="Unassembled WGS sequence"/>
</dbReference>
<keyword evidence="4" id="KW-0067">ATP-binding</keyword>
<feature type="region of interest" description="Disordered" evidence="6">
    <location>
        <begin position="172"/>
        <end position="192"/>
    </location>
</feature>
<evidence type="ECO:0000256" key="4">
    <source>
        <dbReference type="ARBA" id="ARBA00022840"/>
    </source>
</evidence>
<dbReference type="SMART" id="SM00490">
    <property type="entry name" value="HELICc"/>
    <property type="match status" value="1"/>
</dbReference>
<comment type="caution">
    <text evidence="9">The sequence shown here is derived from an EMBL/GenBank/DDBJ whole genome shotgun (WGS) entry which is preliminary data.</text>
</comment>
<accession>A0A1B7T896</accession>
<feature type="domain" description="Helicase C-terminal" evidence="8">
    <location>
        <begin position="607"/>
        <end position="770"/>
    </location>
</feature>
<dbReference type="InterPro" id="IPR014001">
    <property type="entry name" value="Helicase_ATP-bd"/>
</dbReference>
<dbReference type="Pfam" id="PF00270">
    <property type="entry name" value="DEAD"/>
    <property type="match status" value="1"/>
</dbReference>
<evidence type="ECO:0000256" key="5">
    <source>
        <dbReference type="RuleBase" id="RU367027"/>
    </source>
</evidence>
<feature type="domain" description="Helicase ATP-binding" evidence="7">
    <location>
        <begin position="122"/>
        <end position="356"/>
    </location>
</feature>
<comment type="subunit">
    <text evidence="5">Interacts with the MHF histone-fold complex to form the FANCM-MHF complex.</text>
</comment>
<dbReference type="SUPFAM" id="SSF52540">
    <property type="entry name" value="P-loop containing nucleoside triphosphate hydrolases"/>
    <property type="match status" value="2"/>
</dbReference>
<proteinExistence type="inferred from homology"/>
<dbReference type="OrthoDB" id="164902at2759"/>